<accession>A0A2P8EE46</accession>
<evidence type="ECO:0000256" key="8">
    <source>
        <dbReference type="ARBA" id="ARBA00023002"/>
    </source>
</evidence>
<dbReference type="Gene3D" id="1.10.1130.10">
    <property type="entry name" value="Flavocytochrome C3, Chain A"/>
    <property type="match status" value="1"/>
</dbReference>
<dbReference type="GO" id="GO:0046872">
    <property type="term" value="F:metal ion binding"/>
    <property type="evidence" value="ECO:0007669"/>
    <property type="project" value="UniProtKB-KW"/>
</dbReference>
<evidence type="ECO:0000256" key="4">
    <source>
        <dbReference type="ARBA" id="ARBA00022617"/>
    </source>
</evidence>
<keyword evidence="7" id="KW-0106">Calcium</keyword>
<evidence type="ECO:0000256" key="1">
    <source>
        <dbReference type="ARBA" id="ARBA00004196"/>
    </source>
</evidence>
<evidence type="ECO:0000256" key="6">
    <source>
        <dbReference type="ARBA" id="ARBA00022729"/>
    </source>
</evidence>
<dbReference type="AlphaFoldDB" id="A0A2P8EE46"/>
<protein>
    <recommendedName>
        <fullName evidence="3">nitrite reductase (cytochrome; ammonia-forming)</fullName>
        <ecNumber evidence="3">1.7.2.2</ecNumber>
    </recommendedName>
</protein>
<dbReference type="PIRSF" id="PIRSF000243">
    <property type="entry name" value="Cyt_c552"/>
    <property type="match status" value="1"/>
</dbReference>
<dbReference type="EC" id="1.7.2.2" evidence="3"/>
<comment type="catalytic activity">
    <reaction evidence="10">
        <text>6 Fe(III)-[cytochrome c] + NH4(+) + 2 H2O = 6 Fe(II)-[cytochrome c] + nitrite + 8 H(+)</text>
        <dbReference type="Rhea" id="RHEA:13089"/>
        <dbReference type="Rhea" id="RHEA-COMP:10350"/>
        <dbReference type="Rhea" id="RHEA-COMP:14399"/>
        <dbReference type="ChEBI" id="CHEBI:15377"/>
        <dbReference type="ChEBI" id="CHEBI:15378"/>
        <dbReference type="ChEBI" id="CHEBI:16301"/>
        <dbReference type="ChEBI" id="CHEBI:28938"/>
        <dbReference type="ChEBI" id="CHEBI:29033"/>
        <dbReference type="ChEBI" id="CHEBI:29034"/>
        <dbReference type="EC" id="1.7.2.2"/>
    </reaction>
</comment>
<evidence type="ECO:0000256" key="9">
    <source>
        <dbReference type="ARBA" id="ARBA00023004"/>
    </source>
</evidence>
<sequence>MKNWILFIITAAIVFLLAMLAYSIMDRKTEARFAYQPKVQIDGIEPRDSVWGLNYPRQYQSYMRTQDTTFKSLYNTSGFKDVLADQPEMVILWAGYAFSKDYNHPRGHAWAITDVHNTLRIGSPMVPGDGPQPSTCWTCKSTDVPRLMSELGVTEYYSQKLSDMGTDVINPIGCADCHNPQTMNLTITRPALIEAFEAMGKDINKASHQEMRSLVCAQCHVEYYFDRTKQGKEKAAYLTFPWKDGLSVENIEAYFDKIDFADWVHPISKARMLKAQHPDYELYEMSVHAKRGVSCADCHMPYKNEGGQKFTDHHIGSPLSNVENSCFVCHREKQSDLMTDVYERQRKVKEGSGKVQKLIAMAHIEAGKAWELGATEYQMKDILIGIRHAQWRWDYVVASHGGAFHAPLESSRIITSATDIIQETRIKLSRLLASLGHNKPVEMPDFSNKAVLQAYIGLDIPAEKAAKSKFLDEVVPMWLKEGKAREAKKEVKTVSSR</sequence>
<keyword evidence="5" id="KW-0479">Metal-binding</keyword>
<evidence type="ECO:0000256" key="5">
    <source>
        <dbReference type="ARBA" id="ARBA00022723"/>
    </source>
</evidence>
<dbReference type="Gene3D" id="1.20.140.10">
    <property type="entry name" value="Butyryl-CoA Dehydrogenase, subunit A, domain 3"/>
    <property type="match status" value="1"/>
</dbReference>
<keyword evidence="12" id="KW-1185">Reference proteome</keyword>
<dbReference type="GO" id="GO:0020037">
    <property type="term" value="F:heme binding"/>
    <property type="evidence" value="ECO:0007669"/>
    <property type="project" value="TreeGrafter"/>
</dbReference>
<dbReference type="CDD" id="cd00548">
    <property type="entry name" value="NrfA-like"/>
    <property type="match status" value="1"/>
</dbReference>
<dbReference type="EMBL" id="PYGF01000001">
    <property type="protein sequence ID" value="PSL07749.1"/>
    <property type="molecule type" value="Genomic_DNA"/>
</dbReference>
<dbReference type="RefSeq" id="WP_106565801.1">
    <property type="nucleotide sequence ID" value="NZ_PYGF01000001.1"/>
</dbReference>
<keyword evidence="6" id="KW-0732">Signal</keyword>
<name>A0A2P8EE46_9BACT</name>
<comment type="subcellular location">
    <subcellularLocation>
        <location evidence="1">Cell envelope</location>
    </subcellularLocation>
</comment>
<dbReference type="PANTHER" id="PTHR30633">
    <property type="entry name" value="CYTOCHROME C-552 RESPIRATORY NITRITE REDUCTASE"/>
    <property type="match status" value="1"/>
</dbReference>
<keyword evidence="4" id="KW-0349">Heme</keyword>
<dbReference type="Pfam" id="PF02335">
    <property type="entry name" value="Cytochrom_C552"/>
    <property type="match status" value="1"/>
</dbReference>
<evidence type="ECO:0000313" key="11">
    <source>
        <dbReference type="EMBL" id="PSL07749.1"/>
    </source>
</evidence>
<evidence type="ECO:0000256" key="10">
    <source>
        <dbReference type="ARBA" id="ARBA00049131"/>
    </source>
</evidence>
<comment type="caution">
    <text evidence="11">The sequence shown here is derived from an EMBL/GenBank/DDBJ whole genome shotgun (WGS) entry which is preliminary data.</text>
</comment>
<proteinExistence type="inferred from homology"/>
<dbReference type="PANTHER" id="PTHR30633:SF0">
    <property type="entry name" value="CYTOCHROME C-552"/>
    <property type="match status" value="1"/>
</dbReference>
<evidence type="ECO:0000256" key="7">
    <source>
        <dbReference type="ARBA" id="ARBA00022837"/>
    </source>
</evidence>
<comment type="similarity">
    <text evidence="2">Belongs to the cytochrome c-552 family.</text>
</comment>
<evidence type="ECO:0000256" key="3">
    <source>
        <dbReference type="ARBA" id="ARBA00011887"/>
    </source>
</evidence>
<dbReference type="GO" id="GO:0042279">
    <property type="term" value="F:nitrite reductase (cytochrome, ammonia-forming) activity"/>
    <property type="evidence" value="ECO:0007669"/>
    <property type="project" value="UniProtKB-EC"/>
</dbReference>
<dbReference type="NCBIfam" id="NF008339">
    <property type="entry name" value="PRK11125.1"/>
    <property type="match status" value="1"/>
</dbReference>
<dbReference type="Proteomes" id="UP000240708">
    <property type="component" value="Unassembled WGS sequence"/>
</dbReference>
<evidence type="ECO:0000256" key="2">
    <source>
        <dbReference type="ARBA" id="ARBA00009288"/>
    </source>
</evidence>
<dbReference type="InterPro" id="IPR003321">
    <property type="entry name" value="Cyt_c552"/>
</dbReference>
<dbReference type="GO" id="GO:0019645">
    <property type="term" value="P:anaerobic electron transport chain"/>
    <property type="evidence" value="ECO:0007669"/>
    <property type="project" value="TreeGrafter"/>
</dbReference>
<reference evidence="11 12" key="1">
    <citation type="submission" date="2018-03" db="EMBL/GenBank/DDBJ databases">
        <title>Genomic Encyclopedia of Archaeal and Bacterial Type Strains, Phase II (KMG-II): from individual species to whole genera.</title>
        <authorList>
            <person name="Goeker M."/>
        </authorList>
    </citation>
    <scope>NUCLEOTIDE SEQUENCE [LARGE SCALE GENOMIC DNA]</scope>
    <source>
        <strain evidence="11 12">DSM 28057</strain>
    </source>
</reference>
<gene>
    <name evidence="11" type="ORF">CLV48_101687</name>
</gene>
<dbReference type="SUPFAM" id="SSF48695">
    <property type="entry name" value="Multiheme cytochromes"/>
    <property type="match status" value="1"/>
</dbReference>
<keyword evidence="9" id="KW-0408">Iron</keyword>
<keyword evidence="8" id="KW-0560">Oxidoreductase</keyword>
<evidence type="ECO:0000313" key="12">
    <source>
        <dbReference type="Proteomes" id="UP000240708"/>
    </source>
</evidence>
<dbReference type="OrthoDB" id="9780421at2"/>
<organism evidence="11 12">
    <name type="scientific">Cecembia rubra</name>
    <dbReference type="NCBI Taxonomy" id="1485585"/>
    <lineage>
        <taxon>Bacteria</taxon>
        <taxon>Pseudomonadati</taxon>
        <taxon>Bacteroidota</taxon>
        <taxon>Cytophagia</taxon>
        <taxon>Cytophagales</taxon>
        <taxon>Cyclobacteriaceae</taxon>
        <taxon>Cecembia</taxon>
    </lineage>
</organism>
<dbReference type="GO" id="GO:0030288">
    <property type="term" value="C:outer membrane-bounded periplasmic space"/>
    <property type="evidence" value="ECO:0007669"/>
    <property type="project" value="TreeGrafter"/>
</dbReference>
<dbReference type="InterPro" id="IPR036280">
    <property type="entry name" value="Multihaem_cyt_sf"/>
</dbReference>